<sequence length="119" mass="13029">MLNPHRAVVFLAKRSREKVGEGSEAILTSAPPVEFQPRRRSSRETSEMAWGVLDPSSSGRALVCFPRASVECKLALSSSMCRCIMSDIDTGPMALMMMDSVQNPILNSLILFLIIGTDL</sequence>
<dbReference type="AlphaFoldDB" id="A0A0Q3E804"/>
<proteinExistence type="predicted"/>
<dbReference type="InParanoid" id="A0A0Q3E804"/>
<evidence type="ECO:0000313" key="3">
    <source>
        <dbReference type="EnsemblPlants" id="KQJ82476"/>
    </source>
</evidence>
<gene>
    <name evidence="2" type="ORF">BRADI_5g09151v3</name>
</gene>
<keyword evidence="4" id="KW-1185">Reference proteome</keyword>
<feature type="region of interest" description="Disordered" evidence="1">
    <location>
        <begin position="20"/>
        <end position="50"/>
    </location>
</feature>
<reference evidence="3" key="3">
    <citation type="submission" date="2018-08" db="UniProtKB">
        <authorList>
            <consortium name="EnsemblPlants"/>
        </authorList>
    </citation>
    <scope>IDENTIFICATION</scope>
    <source>
        <strain evidence="3">cv. Bd21</strain>
    </source>
</reference>
<reference evidence="2" key="2">
    <citation type="submission" date="2017-06" db="EMBL/GenBank/DDBJ databases">
        <title>WGS assembly of Brachypodium distachyon.</title>
        <authorList>
            <consortium name="The International Brachypodium Initiative"/>
            <person name="Lucas S."/>
            <person name="Harmon-Smith M."/>
            <person name="Lail K."/>
            <person name="Tice H."/>
            <person name="Grimwood J."/>
            <person name="Bruce D."/>
            <person name="Barry K."/>
            <person name="Shu S."/>
            <person name="Lindquist E."/>
            <person name="Wang M."/>
            <person name="Pitluck S."/>
            <person name="Vogel J.P."/>
            <person name="Garvin D.F."/>
            <person name="Mockler T.C."/>
            <person name="Schmutz J."/>
            <person name="Rokhsar D."/>
            <person name="Bevan M.W."/>
        </authorList>
    </citation>
    <scope>NUCLEOTIDE SEQUENCE</scope>
    <source>
        <strain evidence="2">Bd21</strain>
    </source>
</reference>
<evidence type="ECO:0000256" key="1">
    <source>
        <dbReference type="SAM" id="MobiDB-lite"/>
    </source>
</evidence>
<dbReference type="EnsemblPlants" id="KQJ82476">
    <property type="protein sequence ID" value="KQJ82476"/>
    <property type="gene ID" value="BRADI_5g09151v3"/>
</dbReference>
<evidence type="ECO:0000313" key="4">
    <source>
        <dbReference type="Proteomes" id="UP000008810"/>
    </source>
</evidence>
<accession>A0A0Q3E804</accession>
<reference evidence="2 3" key="1">
    <citation type="journal article" date="2010" name="Nature">
        <title>Genome sequencing and analysis of the model grass Brachypodium distachyon.</title>
        <authorList>
            <consortium name="International Brachypodium Initiative"/>
        </authorList>
    </citation>
    <scope>NUCLEOTIDE SEQUENCE [LARGE SCALE GENOMIC DNA]</scope>
    <source>
        <strain evidence="2 3">Bd21</strain>
    </source>
</reference>
<dbReference type="Proteomes" id="UP000008810">
    <property type="component" value="Chromosome 5"/>
</dbReference>
<dbReference type="Gramene" id="KQJ82476">
    <property type="protein sequence ID" value="KQJ82476"/>
    <property type="gene ID" value="BRADI_5g09151v3"/>
</dbReference>
<dbReference type="EMBL" id="CM000884">
    <property type="protein sequence ID" value="KQJ82476.1"/>
    <property type="molecule type" value="Genomic_DNA"/>
</dbReference>
<name>A0A0Q3E804_BRADI</name>
<organism evidence="2">
    <name type="scientific">Brachypodium distachyon</name>
    <name type="common">Purple false brome</name>
    <name type="synonym">Trachynia distachya</name>
    <dbReference type="NCBI Taxonomy" id="15368"/>
    <lineage>
        <taxon>Eukaryota</taxon>
        <taxon>Viridiplantae</taxon>
        <taxon>Streptophyta</taxon>
        <taxon>Embryophyta</taxon>
        <taxon>Tracheophyta</taxon>
        <taxon>Spermatophyta</taxon>
        <taxon>Magnoliopsida</taxon>
        <taxon>Liliopsida</taxon>
        <taxon>Poales</taxon>
        <taxon>Poaceae</taxon>
        <taxon>BOP clade</taxon>
        <taxon>Pooideae</taxon>
        <taxon>Stipodae</taxon>
        <taxon>Brachypodieae</taxon>
        <taxon>Brachypodium</taxon>
    </lineage>
</organism>
<protein>
    <submittedName>
        <fullName evidence="2 3">Uncharacterized protein</fullName>
    </submittedName>
</protein>
<evidence type="ECO:0000313" key="2">
    <source>
        <dbReference type="EMBL" id="KQJ82476.1"/>
    </source>
</evidence>